<proteinExistence type="inferred from homology"/>
<dbReference type="PANTHER" id="PTHR36108:SF13">
    <property type="entry name" value="COLOSSIN-B-RELATED"/>
    <property type="match status" value="1"/>
</dbReference>
<evidence type="ECO:0000313" key="6">
    <source>
        <dbReference type="Proteomes" id="UP001596203"/>
    </source>
</evidence>
<dbReference type="SUPFAM" id="SSF49452">
    <property type="entry name" value="Starch-binding domain-like"/>
    <property type="match status" value="3"/>
</dbReference>
<keyword evidence="2" id="KW-0964">Secreted</keyword>
<comment type="similarity">
    <text evidence="1">Belongs to the serine-aspartate repeat-containing protein (SDr) family.</text>
</comment>
<comment type="caution">
    <text evidence="5">The sequence shown here is derived from an EMBL/GenBank/DDBJ whole genome shotgun (WGS) entry which is preliminary data.</text>
</comment>
<protein>
    <submittedName>
        <fullName evidence="5">Carboxypeptidase regulatory-like domain-containing protein</fullName>
    </submittedName>
</protein>
<dbReference type="Pfam" id="PF13620">
    <property type="entry name" value="CarboxypepD_reg"/>
    <property type="match status" value="3"/>
</dbReference>
<evidence type="ECO:0000256" key="2">
    <source>
        <dbReference type="ARBA" id="ARBA00022525"/>
    </source>
</evidence>
<dbReference type="PANTHER" id="PTHR36108">
    <property type="entry name" value="COLOSSIN-B-RELATED"/>
    <property type="match status" value="1"/>
</dbReference>
<dbReference type="EMBL" id="JBHSPR010000008">
    <property type="protein sequence ID" value="MFC6016654.1"/>
    <property type="molecule type" value="Genomic_DNA"/>
</dbReference>
<name>A0ABW1K713_9ACTN</name>
<reference evidence="6" key="1">
    <citation type="journal article" date="2019" name="Int. J. Syst. Evol. Microbiol.">
        <title>The Global Catalogue of Microorganisms (GCM) 10K type strain sequencing project: providing services to taxonomists for standard genome sequencing and annotation.</title>
        <authorList>
            <consortium name="The Broad Institute Genomics Platform"/>
            <consortium name="The Broad Institute Genome Sequencing Center for Infectious Disease"/>
            <person name="Wu L."/>
            <person name="Ma J."/>
        </authorList>
    </citation>
    <scope>NUCLEOTIDE SEQUENCE [LARGE SCALE GENOMIC DNA]</scope>
    <source>
        <strain evidence="6">ZS-35-S2</strain>
    </source>
</reference>
<dbReference type="Proteomes" id="UP001596203">
    <property type="component" value="Unassembled WGS sequence"/>
</dbReference>
<evidence type="ECO:0000256" key="4">
    <source>
        <dbReference type="SAM" id="SignalP"/>
    </source>
</evidence>
<keyword evidence="3 4" id="KW-0732">Signal</keyword>
<feature type="chain" id="PRO_5046360652" evidence="4">
    <location>
        <begin position="30"/>
        <end position="696"/>
    </location>
</feature>
<sequence length="696" mass="72532">MTFARLRRVALSGAVLGALILSAAPPAMAAVPTGSITGHLTTAAGEPAAETSVWLYSGGEDLRDLIAWTRTEPDGSYRFGDLDTAPYVLAFAAPGGPEQYYHHKSSLGEADSIAVTDGAVTTVDERLLGSGTVTGQIRDTAGNAVPDLLVSLARHDEPGSGYQMTDADGRYSIAVLPGTYTVSFNPLAGSQQTQYVPGKLDEEEARRIEVPAGGEVVADDTVLGTGSLSGRLTTASGTPLTAADVSLSSLRGNPAGNASTNGAGEFSITGLLAGSYQLSYFHGDRSQYYRSKLAPEQADPVVVTANEETQVTDSMLSTGSIRISAVDAVTGSAIANFCVDDWCSRGTGRVTIPDRPVLPQRFRVYPADSSYLATDTEWIKPVPNQTVNVRVALRKSARITTTVLDRATGLPLRDVCVDALSVRNPQLPDGYGGCTNSAGKMTIGGLEPGSYNLFVNPVEDRSYGRQWVGASGGTGDQRSAVTVVAPAGSTVAGPTVLLDRAGAIGGRVTDQSGAPLADVRVNLLGYHPGSGPPYDIVTDSDGRYEVTGLGPYSWPLLFQQDGFGQWSGGVADRHGATPITVTVGGTSSHDLALRHGIELRGTVRSQDGRPLGGGHLMVHNTGTGDLSSFASIENGAFSLSVLPNQSVQLSYGVSDDGRYLSGPYVPCSGQGPGREPAVFELPETSPFTIDMVICTP</sequence>
<feature type="signal peptide" evidence="4">
    <location>
        <begin position="1"/>
        <end position="29"/>
    </location>
</feature>
<dbReference type="RefSeq" id="WP_377420241.1">
    <property type="nucleotide sequence ID" value="NZ_JBHSPR010000008.1"/>
</dbReference>
<gene>
    <name evidence="5" type="ORF">ACFP2T_10620</name>
</gene>
<organism evidence="5 6">
    <name type="scientific">Plantactinospora solaniradicis</name>
    <dbReference type="NCBI Taxonomy" id="1723736"/>
    <lineage>
        <taxon>Bacteria</taxon>
        <taxon>Bacillati</taxon>
        <taxon>Actinomycetota</taxon>
        <taxon>Actinomycetes</taxon>
        <taxon>Micromonosporales</taxon>
        <taxon>Micromonosporaceae</taxon>
        <taxon>Plantactinospora</taxon>
    </lineage>
</organism>
<evidence type="ECO:0000256" key="3">
    <source>
        <dbReference type="ARBA" id="ARBA00022729"/>
    </source>
</evidence>
<dbReference type="SUPFAM" id="SSF49464">
    <property type="entry name" value="Carboxypeptidase regulatory domain-like"/>
    <property type="match status" value="1"/>
</dbReference>
<dbReference type="InterPro" id="IPR013784">
    <property type="entry name" value="Carb-bd-like_fold"/>
</dbReference>
<evidence type="ECO:0000256" key="1">
    <source>
        <dbReference type="ARBA" id="ARBA00007257"/>
    </source>
</evidence>
<dbReference type="InterPro" id="IPR008969">
    <property type="entry name" value="CarboxyPept-like_regulatory"/>
</dbReference>
<accession>A0ABW1K713</accession>
<keyword evidence="6" id="KW-1185">Reference proteome</keyword>
<evidence type="ECO:0000313" key="5">
    <source>
        <dbReference type="EMBL" id="MFC6016654.1"/>
    </source>
</evidence>
<dbReference type="Gene3D" id="2.60.40.1120">
    <property type="entry name" value="Carboxypeptidase-like, regulatory domain"/>
    <property type="match status" value="3"/>
</dbReference>